<dbReference type="RefSeq" id="WP_394314611.1">
    <property type="nucleotide sequence ID" value="NZ_JBHGPK010000022.1"/>
</dbReference>
<dbReference type="Proteomes" id="UP001595190">
    <property type="component" value="Unassembled WGS sequence"/>
</dbReference>
<comment type="similarity">
    <text evidence="1">Belongs to the phosphohexose mutase family.</text>
</comment>
<organism evidence="3 4">
    <name type="scientific">Labrys neptuniae</name>
    <dbReference type="NCBI Taxonomy" id="376174"/>
    <lineage>
        <taxon>Bacteria</taxon>
        <taxon>Pseudomonadati</taxon>
        <taxon>Pseudomonadota</taxon>
        <taxon>Alphaproteobacteria</taxon>
        <taxon>Hyphomicrobiales</taxon>
        <taxon>Xanthobacteraceae</taxon>
        <taxon>Labrys</taxon>
    </lineage>
</organism>
<dbReference type="SUPFAM" id="SSF53738">
    <property type="entry name" value="Phosphoglucomutase, first 3 domains"/>
    <property type="match status" value="1"/>
</dbReference>
<proteinExistence type="inferred from homology"/>
<dbReference type="EMBL" id="JBHGPK010000022">
    <property type="protein sequence ID" value="MFC2253686.1"/>
    <property type="molecule type" value="Genomic_DNA"/>
</dbReference>
<evidence type="ECO:0000313" key="4">
    <source>
        <dbReference type="Proteomes" id="UP001595190"/>
    </source>
</evidence>
<feature type="non-terminal residue" evidence="3">
    <location>
        <position position="39"/>
    </location>
</feature>
<dbReference type="InterPro" id="IPR016055">
    <property type="entry name" value="A-D-PHexomutase_a/b/a-I/II/III"/>
</dbReference>
<name>A0ABV6ZNG8_9HYPH</name>
<comment type="caution">
    <text evidence="3">The sequence shown here is derived from an EMBL/GenBank/DDBJ whole genome shotgun (WGS) entry which is preliminary data.</text>
</comment>
<evidence type="ECO:0000259" key="2">
    <source>
        <dbReference type="Pfam" id="PF02878"/>
    </source>
</evidence>
<evidence type="ECO:0000256" key="1">
    <source>
        <dbReference type="ARBA" id="ARBA00010231"/>
    </source>
</evidence>
<dbReference type="Gene3D" id="3.40.120.10">
    <property type="entry name" value="Alpha-D-Glucose-1,6-Bisphosphate, subunit A, domain 3"/>
    <property type="match status" value="1"/>
</dbReference>
<evidence type="ECO:0000313" key="3">
    <source>
        <dbReference type="EMBL" id="MFC2253686.1"/>
    </source>
</evidence>
<sequence>MSRKYFGTDGIRGRANSVITPELAMKVGMAAGLAFQRGE</sequence>
<protein>
    <recommendedName>
        <fullName evidence="2">Alpha-D-phosphohexomutase alpha/beta/alpha domain-containing protein</fullName>
    </recommendedName>
</protein>
<dbReference type="InterPro" id="IPR005844">
    <property type="entry name" value="A-D-PHexomutase_a/b/a-I"/>
</dbReference>
<dbReference type="Pfam" id="PF02878">
    <property type="entry name" value="PGM_PMM_I"/>
    <property type="match status" value="1"/>
</dbReference>
<feature type="domain" description="Alpha-D-phosphohexomutase alpha/beta/alpha" evidence="2">
    <location>
        <begin position="3"/>
        <end position="36"/>
    </location>
</feature>
<reference evidence="3 4" key="1">
    <citation type="submission" date="2024-09" db="EMBL/GenBank/DDBJ databases">
        <title>Description of Labrys sedimenti sp. nov., isolated from a diclofenac-degrading enrichment culture, and genome-based reclassification of Labrys portucalensis as a later heterotypic synonym of Labrys neptuniae.</title>
        <authorList>
            <person name="Tancsics A."/>
            <person name="Csepanyi A."/>
        </authorList>
    </citation>
    <scope>NUCLEOTIDE SEQUENCE [LARGE SCALE GENOMIC DNA]</scope>
    <source>
        <strain evidence="3 4">LMG 23412</strain>
    </source>
</reference>
<accession>A0ABV6ZNG8</accession>
<gene>
    <name evidence="3" type="ORF">ACETRX_28925</name>
</gene>